<evidence type="ECO:0000256" key="1">
    <source>
        <dbReference type="ARBA" id="ARBA00022737"/>
    </source>
</evidence>
<keyword evidence="1" id="KW-0677">Repeat</keyword>
<dbReference type="PANTHER" id="PTHR12537:SF48">
    <property type="entry name" value="MEIOTIC COILED-COIL PROTEIN 2"/>
    <property type="match status" value="1"/>
</dbReference>
<dbReference type="SUPFAM" id="SSF48371">
    <property type="entry name" value="ARM repeat"/>
    <property type="match status" value="1"/>
</dbReference>
<dbReference type="EMBL" id="PUHQ01000116">
    <property type="protein sequence ID" value="KAG0655580.1"/>
    <property type="molecule type" value="Genomic_DNA"/>
</dbReference>
<dbReference type="GO" id="GO:0005737">
    <property type="term" value="C:cytoplasm"/>
    <property type="evidence" value="ECO:0007669"/>
    <property type="project" value="TreeGrafter"/>
</dbReference>
<name>A0A9P6VTV4_RHOMI</name>
<feature type="repeat" description="Pumilio" evidence="2">
    <location>
        <begin position="448"/>
        <end position="483"/>
    </location>
</feature>
<dbReference type="InterPro" id="IPR001313">
    <property type="entry name" value="Pumilio_RNA-bd_rpt"/>
</dbReference>
<evidence type="ECO:0000256" key="3">
    <source>
        <dbReference type="SAM" id="MobiDB-lite"/>
    </source>
</evidence>
<feature type="compositionally biased region" description="Basic and acidic residues" evidence="3">
    <location>
        <begin position="221"/>
        <end position="238"/>
    </location>
</feature>
<dbReference type="PANTHER" id="PTHR12537">
    <property type="entry name" value="RNA BINDING PROTEIN PUMILIO-RELATED"/>
    <property type="match status" value="1"/>
</dbReference>
<feature type="domain" description="PUM-HD" evidence="4">
    <location>
        <begin position="351"/>
        <end position="695"/>
    </location>
</feature>
<dbReference type="GO" id="GO:0003730">
    <property type="term" value="F:mRNA 3'-UTR binding"/>
    <property type="evidence" value="ECO:0007669"/>
    <property type="project" value="TreeGrafter"/>
</dbReference>
<comment type="caution">
    <text evidence="5">The sequence shown here is derived from an EMBL/GenBank/DDBJ whole genome shotgun (WGS) entry which is preliminary data.</text>
</comment>
<evidence type="ECO:0000313" key="6">
    <source>
        <dbReference type="Proteomes" id="UP000777482"/>
    </source>
</evidence>
<sequence length="702" mass="75475">MNSQQKLDLALICGSNIDTRAGTAEMSWSSSTRPRGSSVNVDDGGLGWGGTNRNAPSTGLGASLRPIPTTLVPTSDPWRPIHADGWGRHESTSALTMHVPGWGTDAARPWWNPSGDSYGEHGSGARFAGSPNRFLDSLAPAWDHLASPQIRVNGESAYDTFHSAVSTSPVCAPRPSEAVRRGECLAPGSVSPSAASPCEDDFHPSASQHEGGETATWCRPKKAEAEESAAKSDRHDDDVETRLAQVTGLANELQRRLLLLEEAVYSRDRELAELRAALQGRQRYDEQELATLSSSFGQASSRATMGTRSLLGAGGLSPIEFTPPSSPERQRTRAGTRSRAADPSGFDRVQRDSRFSVSPRSSYGGLLEAAVEVDVEARVKHLITYNEQQESLILQQKVATGTADEQQAIFAAVGSHIRTLACSRFGNFLVSRCIETGPASLAHTYTEKLRGSFLAICLDPFGCHVVQKLVDYGGDLSKQAILEELLPHRETLLSRNACHVWNRILAMSNSPSLFQHLVQLGAGSWSAIVQDDGGSLIAQRILQQGNRACTSLLVHEIVDALEELSKFNSGCFVLSHLIEQDACDLGAKIMHRAVDFAQHSQAARLVDKCIRSGRAKPAAVRTFLESVISSPDSLLVSITRHATGAQVVLTLLTGTALDAPNKGRLAAVVHAHEQDLLCDAGPQVSKVVAYAKRVLGRRSGAE</sequence>
<dbReference type="PROSITE" id="PS50303">
    <property type="entry name" value="PUM_HD"/>
    <property type="match status" value="1"/>
</dbReference>
<evidence type="ECO:0000256" key="2">
    <source>
        <dbReference type="PROSITE-ProRule" id="PRU00317"/>
    </source>
</evidence>
<reference evidence="5 6" key="1">
    <citation type="submission" date="2020-11" db="EMBL/GenBank/DDBJ databases">
        <title>Kefir isolates.</title>
        <authorList>
            <person name="Marcisauskas S."/>
            <person name="Kim Y."/>
            <person name="Blasche S."/>
        </authorList>
    </citation>
    <scope>NUCLEOTIDE SEQUENCE [LARGE SCALE GENOMIC DNA]</scope>
    <source>
        <strain evidence="5 6">KR</strain>
    </source>
</reference>
<dbReference type="SMART" id="SM00025">
    <property type="entry name" value="Pumilio"/>
    <property type="match status" value="2"/>
</dbReference>
<evidence type="ECO:0000259" key="4">
    <source>
        <dbReference type="PROSITE" id="PS50303"/>
    </source>
</evidence>
<dbReference type="GO" id="GO:0010608">
    <property type="term" value="P:post-transcriptional regulation of gene expression"/>
    <property type="evidence" value="ECO:0007669"/>
    <property type="project" value="TreeGrafter"/>
</dbReference>
<feature type="region of interest" description="Disordered" evidence="3">
    <location>
        <begin position="184"/>
        <end position="238"/>
    </location>
</feature>
<dbReference type="InterPro" id="IPR016024">
    <property type="entry name" value="ARM-type_fold"/>
</dbReference>
<accession>A0A9P6VTV4</accession>
<keyword evidence="6" id="KW-1185">Reference proteome</keyword>
<evidence type="ECO:0000313" key="5">
    <source>
        <dbReference type="EMBL" id="KAG0655580.1"/>
    </source>
</evidence>
<gene>
    <name evidence="5" type="ORF">C6P46_000803</name>
</gene>
<proteinExistence type="predicted"/>
<feature type="compositionally biased region" description="Low complexity" evidence="3">
    <location>
        <begin position="186"/>
        <end position="197"/>
    </location>
</feature>
<dbReference type="PROSITE" id="PS50302">
    <property type="entry name" value="PUM"/>
    <property type="match status" value="1"/>
</dbReference>
<feature type="region of interest" description="Disordered" evidence="3">
    <location>
        <begin position="308"/>
        <end position="351"/>
    </location>
</feature>
<dbReference type="OrthoDB" id="2524825at2759"/>
<feature type="compositionally biased region" description="Low complexity" evidence="3">
    <location>
        <begin position="27"/>
        <end position="38"/>
    </location>
</feature>
<dbReference type="Pfam" id="PF00806">
    <property type="entry name" value="PUF"/>
    <property type="match status" value="1"/>
</dbReference>
<dbReference type="Proteomes" id="UP000777482">
    <property type="component" value="Unassembled WGS sequence"/>
</dbReference>
<protein>
    <recommendedName>
        <fullName evidence="4">PUM-HD domain-containing protein</fullName>
    </recommendedName>
</protein>
<dbReference type="Gene3D" id="1.25.10.10">
    <property type="entry name" value="Leucine-rich Repeat Variant"/>
    <property type="match status" value="1"/>
</dbReference>
<feature type="region of interest" description="Disordered" evidence="3">
    <location>
        <begin position="24"/>
        <end position="76"/>
    </location>
</feature>
<dbReference type="AlphaFoldDB" id="A0A9P6VTV4"/>
<dbReference type="InterPro" id="IPR011989">
    <property type="entry name" value="ARM-like"/>
</dbReference>
<dbReference type="InterPro" id="IPR033133">
    <property type="entry name" value="PUM-HD"/>
</dbReference>
<organism evidence="5 6">
    <name type="scientific">Rhodotorula mucilaginosa</name>
    <name type="common">Yeast</name>
    <name type="synonym">Rhodotorula rubra</name>
    <dbReference type="NCBI Taxonomy" id="5537"/>
    <lineage>
        <taxon>Eukaryota</taxon>
        <taxon>Fungi</taxon>
        <taxon>Dikarya</taxon>
        <taxon>Basidiomycota</taxon>
        <taxon>Pucciniomycotina</taxon>
        <taxon>Microbotryomycetes</taxon>
        <taxon>Sporidiobolales</taxon>
        <taxon>Sporidiobolaceae</taxon>
        <taxon>Rhodotorula</taxon>
    </lineage>
</organism>